<dbReference type="InterPro" id="IPR045063">
    <property type="entry name" value="Dynamin_N"/>
</dbReference>
<dbReference type="GO" id="GO:0048312">
    <property type="term" value="P:intracellular distribution of mitochondria"/>
    <property type="evidence" value="ECO:0007669"/>
    <property type="project" value="TreeGrafter"/>
</dbReference>
<dbReference type="STRING" id="1245748.A0A421D619"/>
<dbReference type="PANTHER" id="PTHR11566">
    <property type="entry name" value="DYNAMIN"/>
    <property type="match status" value="1"/>
</dbReference>
<dbReference type="Pfam" id="PF00350">
    <property type="entry name" value="Dynamin_N"/>
    <property type="match status" value="1"/>
</dbReference>
<evidence type="ECO:0000259" key="4">
    <source>
        <dbReference type="PROSITE" id="PS51388"/>
    </source>
</evidence>
<dbReference type="InterPro" id="IPR006595">
    <property type="entry name" value="CTLH_C"/>
</dbReference>
<dbReference type="InterPro" id="IPR027417">
    <property type="entry name" value="P-loop_NTPase"/>
</dbReference>
<keyword evidence="1" id="KW-0547">Nucleotide-binding</keyword>
<dbReference type="InterPro" id="IPR000375">
    <property type="entry name" value="Dynamin_stalk"/>
</dbReference>
<dbReference type="SMART" id="SM00053">
    <property type="entry name" value="DYNc"/>
    <property type="match status" value="1"/>
</dbReference>
<name>A0A421D619_9EURO</name>
<feature type="domain" description="Dynamin-type G" evidence="5">
    <location>
        <begin position="140"/>
        <end position="441"/>
    </location>
</feature>
<evidence type="ECO:0000256" key="1">
    <source>
        <dbReference type="ARBA" id="ARBA00022741"/>
    </source>
</evidence>
<dbReference type="Pfam" id="PF01031">
    <property type="entry name" value="Dynamin_M"/>
    <property type="match status" value="1"/>
</dbReference>
<organism evidence="6 7">
    <name type="scientific">Aspergillus turcosus</name>
    <dbReference type="NCBI Taxonomy" id="1245748"/>
    <lineage>
        <taxon>Eukaryota</taxon>
        <taxon>Fungi</taxon>
        <taxon>Dikarya</taxon>
        <taxon>Ascomycota</taxon>
        <taxon>Pezizomycotina</taxon>
        <taxon>Eurotiomycetes</taxon>
        <taxon>Eurotiomycetidae</taxon>
        <taxon>Eurotiales</taxon>
        <taxon>Aspergillaceae</taxon>
        <taxon>Aspergillus</taxon>
        <taxon>Aspergillus subgen. Fumigati</taxon>
    </lineage>
</organism>
<dbReference type="PANTHER" id="PTHR11566:SF21">
    <property type="entry name" value="DYNAMIN RELATED PROTEIN 1, ISOFORM A"/>
    <property type="match status" value="1"/>
</dbReference>
<evidence type="ECO:0000313" key="6">
    <source>
        <dbReference type="EMBL" id="RLL97553.1"/>
    </source>
</evidence>
<proteinExistence type="predicted"/>
<dbReference type="InterPro" id="IPR027796">
    <property type="entry name" value="OTT_1508_deam-like"/>
</dbReference>
<dbReference type="InterPro" id="IPR030381">
    <property type="entry name" value="G_DYNAMIN_dom"/>
</dbReference>
<gene>
    <name evidence="6" type="ORF">CFD26_103006</name>
</gene>
<dbReference type="CDD" id="cd08771">
    <property type="entry name" value="DLP_1"/>
    <property type="match status" value="1"/>
</dbReference>
<dbReference type="GO" id="GO:0005525">
    <property type="term" value="F:GTP binding"/>
    <property type="evidence" value="ECO:0007669"/>
    <property type="project" value="InterPro"/>
</dbReference>
<dbReference type="GO" id="GO:0016020">
    <property type="term" value="C:membrane"/>
    <property type="evidence" value="ECO:0007669"/>
    <property type="project" value="TreeGrafter"/>
</dbReference>
<dbReference type="PROSITE" id="PS51718">
    <property type="entry name" value="G_DYNAMIN_2"/>
    <property type="match status" value="1"/>
</dbReference>
<keyword evidence="7" id="KW-1185">Reference proteome</keyword>
<dbReference type="Gene3D" id="3.40.50.300">
    <property type="entry name" value="P-loop containing nucleotide triphosphate hydrolases"/>
    <property type="match status" value="1"/>
</dbReference>
<dbReference type="GO" id="GO:0005874">
    <property type="term" value="C:microtubule"/>
    <property type="evidence" value="ECO:0007669"/>
    <property type="project" value="TreeGrafter"/>
</dbReference>
<reference evidence="6 7" key="1">
    <citation type="submission" date="2018-08" db="EMBL/GenBank/DDBJ databases">
        <title>Draft genome sequences of two Aspergillus turcosus clinical strains isolated from bronchoalveolar lavage fluid: one azole-susceptible and the other azole-resistant.</title>
        <authorList>
            <person name="Parent-Michaud M."/>
            <person name="Dufresne P.J."/>
            <person name="Fournier E."/>
            <person name="Martineau C."/>
            <person name="Moreira S."/>
            <person name="Perkins V."/>
            <person name="De Repentigny L."/>
            <person name="Dufresne S.F."/>
        </authorList>
    </citation>
    <scope>NUCLEOTIDE SEQUENCE [LARGE SCALE GENOMIC DNA]</scope>
    <source>
        <strain evidence="6">HMR AF 1038</strain>
    </source>
</reference>
<dbReference type="GO" id="GO:0006897">
    <property type="term" value="P:endocytosis"/>
    <property type="evidence" value="ECO:0007669"/>
    <property type="project" value="TreeGrafter"/>
</dbReference>
<dbReference type="GO" id="GO:0008017">
    <property type="term" value="F:microtubule binding"/>
    <property type="evidence" value="ECO:0007669"/>
    <property type="project" value="TreeGrafter"/>
</dbReference>
<evidence type="ECO:0008006" key="8">
    <source>
        <dbReference type="Google" id="ProtNLM"/>
    </source>
</evidence>
<dbReference type="GO" id="GO:0005739">
    <property type="term" value="C:mitochondrion"/>
    <property type="evidence" value="ECO:0007669"/>
    <property type="project" value="TreeGrafter"/>
</dbReference>
<dbReference type="Gene3D" id="1.20.120.1240">
    <property type="entry name" value="Dynamin, middle domain"/>
    <property type="match status" value="1"/>
</dbReference>
<protein>
    <recommendedName>
        <fullName evidence="8">GED domain-containing protein</fullName>
    </recommendedName>
</protein>
<dbReference type="OrthoDB" id="4851849at2759"/>
<dbReference type="SUPFAM" id="SSF52540">
    <property type="entry name" value="P-loop containing nucleoside triphosphate hydrolases"/>
    <property type="match status" value="1"/>
</dbReference>
<dbReference type="GO" id="GO:0016559">
    <property type="term" value="P:peroxisome fission"/>
    <property type="evidence" value="ECO:0007669"/>
    <property type="project" value="TreeGrafter"/>
</dbReference>
<dbReference type="GO" id="GO:0000266">
    <property type="term" value="P:mitochondrial fission"/>
    <property type="evidence" value="ECO:0007669"/>
    <property type="project" value="TreeGrafter"/>
</dbReference>
<evidence type="ECO:0000259" key="3">
    <source>
        <dbReference type="PROSITE" id="PS50897"/>
    </source>
</evidence>
<feature type="domain" description="GED" evidence="4">
    <location>
        <begin position="707"/>
        <end position="800"/>
    </location>
</feature>
<sequence>MGRFTKVLMPWRHGAKSKSREKRVTQKDIPKKIPAVGAIQKCSQNFQMDLPPGTLQSDVDQRIFNPDWTLRPGWRVVIEGVQTRRGWEYVFIHRKTGGSYEDVDMTRRRDYWAQITEEKRQKALASRSAPSLGSGGVSEDVSLPQLVVVGDQSSGKSSVLEALTGLSFPIASDLCTRHATQIELRRASAEDAAVKITIIPGPTARMNDEVKERLLNFERRLPVEQFGPAEFTRIFDEAAQCMGVPGPNTESLENLEKRFSDDILRIELSGPEQRHLSVVDVPGLFHNPTRYQTAEDRVIIRKLIEGYITDKRTIILAVMDARNNLANQEVFSMARAADPQGARSVGIITKCDALEPGDEDGVLRIAKNEVERLKHGWYVVKNRSTMEIRDGVTIEERHARERVFFGTTAPWTDLPRDHVGIENVKRFLAGLLYRHIQLEFPSLVKEIEDLTRETQKQLEMLGPSRQTSIDQRRVLLHIALSYQDDVNQALRGIYRPEIEAHEELRLRLRIRELNEEFAERMNRNGHARVFRTVKDEVDQEFSRDSDGEENIYDWIRKLYRDSRGVELPGTVNPAVLENMFRQQSAPWNQLALEYYNSVRAAITAFNDGVFGLTVTDDDLRRNLRARLQQPETAAFRTAEEYLSQLLRDEREGILQTVNNYFAENIASIREKRMRARLGALGIQDDPQFVDIKQLMGGIHLSNDDQAIYDSHDTLKAFYKVALKRFTDNVIVQVTERYLLGPRGPVKLLSPELIGELSDGELADIASENFATSSTRNEVQTRMDKLRRALEIARQAAQARGIACSPDPGKNDFTGTIKDYPINYKRDSMSEPSSVSALIWAENIALLSLLHSVPNSTPVQAVPTPPSKNPLPVYPQSCLTSYPLSFEREKVLVATFAFLAQTEDDPNHIPAVCVEQDTSSASLNIILAINKTKKADGSVILNDLKGGFENIFAVLKMSENVEQHSNIENNIFAAIVSMCSTRILQRLRLMSTKRKPKKKSFKAILQEAIELIRGIDSKRLTETNLSSVANLFVTISRDLVRLTDSWSRHQTAARLMDLVEGINRLGQVEHLNALLGMIPNRLLDPLAKSTIMNIIRKVSRDREAAGLLYRTSRRFAIARRMRMVLVDLPQAVFPTLPSRAFSRDLSCTLSRIDRAYGKPESLRRICTLLKTTEQETTARFMAQRQRILEEGKIHAEVQLIAYCELQTKRLPPRVICSSKKACLLCNLFILTYGKIYTPGSHGRLYPSWRLPLLRPLNKAKENFNEALEALIRESLSTLFSRQQQTTYPCPNESTLLTLPASVSTQLTTSQCQLGRAKVQPASHKSEEGIRLLPLTSAEASMTSQQKTIELKASVLTAHNAAASGRDSQLTHSVFNGSERARSETPSTKDCDTLNLSQGLPSYGTVCSDRMSPFYVAGCLEVQLEAPTGLRSLPYSIEWLTDDEANTVRQGQHSIPLIDAQALMTEISFQDHNSFLITAKGTIARVKLLCYSS</sequence>
<dbReference type="PRINTS" id="PR00195">
    <property type="entry name" value="DYNAMIN"/>
</dbReference>
<dbReference type="PROSITE" id="PS50897">
    <property type="entry name" value="CTLH"/>
    <property type="match status" value="1"/>
</dbReference>
<comment type="caution">
    <text evidence="6">The sequence shown here is derived from an EMBL/GenBank/DDBJ whole genome shotgun (WGS) entry which is preliminary data.</text>
</comment>
<dbReference type="GO" id="GO:0003924">
    <property type="term" value="F:GTPase activity"/>
    <property type="evidence" value="ECO:0007669"/>
    <property type="project" value="InterPro"/>
</dbReference>
<evidence type="ECO:0000259" key="5">
    <source>
        <dbReference type="PROSITE" id="PS51718"/>
    </source>
</evidence>
<evidence type="ECO:0000313" key="7">
    <source>
        <dbReference type="Proteomes" id="UP000215289"/>
    </source>
</evidence>
<feature type="domain" description="CTLH" evidence="3">
    <location>
        <begin position="983"/>
        <end position="1018"/>
    </location>
</feature>
<accession>A0A421D619</accession>
<dbReference type="PROSITE" id="PS51388">
    <property type="entry name" value="GED"/>
    <property type="match status" value="1"/>
</dbReference>
<evidence type="ECO:0000256" key="2">
    <source>
        <dbReference type="ARBA" id="ARBA00023134"/>
    </source>
</evidence>
<keyword evidence="2" id="KW-0342">GTP-binding</keyword>
<dbReference type="Proteomes" id="UP000215289">
    <property type="component" value="Unassembled WGS sequence"/>
</dbReference>
<dbReference type="EMBL" id="NIDN02000074">
    <property type="protein sequence ID" value="RLL97553.1"/>
    <property type="molecule type" value="Genomic_DNA"/>
</dbReference>
<dbReference type="InterPro" id="IPR020850">
    <property type="entry name" value="GED_dom"/>
</dbReference>
<dbReference type="Pfam" id="PF14441">
    <property type="entry name" value="OTT_1508_deam"/>
    <property type="match status" value="1"/>
</dbReference>
<dbReference type="InterPro" id="IPR001401">
    <property type="entry name" value="Dynamin_GTPase"/>
</dbReference>
<dbReference type="InterPro" id="IPR022812">
    <property type="entry name" value="Dynamin"/>
</dbReference>